<sequence>MQYPSWPEQPTFRISSTGSHNYSDVGSASHALSSHRAEHPLTSKKMAIPRLAEGLETFSTPGRFHRRHVSRACESCRQRKTKCTGDKSGCRNCREAGIICCYTDDGSVADFREIGTPRQLASLEAKIRTYEDALKNLSSRFGITNEQLMNLALTVEESSSPSLSPDGRTPLPGTQRPLSATSSQLSLYVDSSHCLDCINEDFNKDEISQATGYIGQSSEISWIHSLGRDINGDTEHGTPSEAIFLSISDSSPISASNYHVDDQELPNIERQEAYALPSKDVASKLYNCYLDWVHPTFPIIGTTPFGKQFHAFFNDTRLHTGNKWLAVLNLLFAIAARYAYISEAEWQLNKNNHWLYFSRARVLSIDDWSFHHPDLQQLQVEGLTALYMLSLGHVNRAWRICGSAVRGALGLGLHLRNMSKSASDTSREIRYRVWWSLYTLDHRLSIITGRPSFIDDTVYTTPLPVPFDEKDFGKDEVINCLRFSHGTEGIHTDFDLMGKHSIAISKGTGAISGPPSGSLHFFHVIRLMLISKKMITKLYSPSAASTSWMGIEFAIQGLTSDIESWLLSLPNEFDFTSTQSTQVTHSISNHRMSLAFIFYSTKIGITRPCLRRPNPVNQDGKTPDEKIQDFCQRTAAECVESACHMLRLFPDGLDAAALYRMSPWWCILHFLVQATTVLLMELSFGVCHVPEKASMVSKATERALKWLAILANTNAASEKARLLCEGLLRRIEQYAGVNLPNPPIPSRFGTSVTPGPGPTGLSSAPEPQTNELGCGPLPLSDPSTSLEAHLKGQPASESPDLMHTDKDTTAQDTYDESLPYDPSTGQIIGSFFPPNLGLGLEISEYFLEEV</sequence>
<dbReference type="GO" id="GO:0003677">
    <property type="term" value="F:DNA binding"/>
    <property type="evidence" value="ECO:0007669"/>
    <property type="project" value="UniProtKB-KW"/>
</dbReference>
<dbReference type="GO" id="GO:0009893">
    <property type="term" value="P:positive regulation of metabolic process"/>
    <property type="evidence" value="ECO:0007669"/>
    <property type="project" value="UniProtKB-ARBA"/>
</dbReference>
<dbReference type="SUPFAM" id="SSF57701">
    <property type="entry name" value="Zn2/Cys6 DNA-binding domain"/>
    <property type="match status" value="1"/>
</dbReference>
<dbReference type="CDD" id="cd00067">
    <property type="entry name" value="GAL4"/>
    <property type="match status" value="1"/>
</dbReference>
<keyword evidence="3" id="KW-0238">DNA-binding</keyword>
<dbReference type="SMART" id="SM00066">
    <property type="entry name" value="GAL4"/>
    <property type="match status" value="1"/>
</dbReference>
<accession>A0A370BX47</accession>
<dbReference type="GO" id="GO:0006351">
    <property type="term" value="P:DNA-templated transcription"/>
    <property type="evidence" value="ECO:0007669"/>
    <property type="project" value="InterPro"/>
</dbReference>
<dbReference type="Gene3D" id="4.10.240.10">
    <property type="entry name" value="Zn(2)-C6 fungal-type DNA-binding domain"/>
    <property type="match status" value="1"/>
</dbReference>
<evidence type="ECO:0000256" key="2">
    <source>
        <dbReference type="ARBA" id="ARBA00023015"/>
    </source>
</evidence>
<name>A0A370BX47_ASPNG</name>
<evidence type="ECO:0000256" key="1">
    <source>
        <dbReference type="ARBA" id="ARBA00022723"/>
    </source>
</evidence>
<keyword evidence="2" id="KW-0805">Transcription regulation</keyword>
<dbReference type="SMART" id="SM00906">
    <property type="entry name" value="Fungal_trans"/>
    <property type="match status" value="1"/>
</dbReference>
<evidence type="ECO:0000313" key="9">
    <source>
        <dbReference type="Proteomes" id="UP000253845"/>
    </source>
</evidence>
<evidence type="ECO:0000256" key="4">
    <source>
        <dbReference type="ARBA" id="ARBA00023163"/>
    </source>
</evidence>
<feature type="domain" description="Zn(2)-C6 fungal-type" evidence="7">
    <location>
        <begin position="72"/>
        <end position="102"/>
    </location>
</feature>
<evidence type="ECO:0000313" key="8">
    <source>
        <dbReference type="EMBL" id="RDH18890.1"/>
    </source>
</evidence>
<dbReference type="Proteomes" id="UP000253845">
    <property type="component" value="Unassembled WGS sequence"/>
</dbReference>
<dbReference type="PANTHER" id="PTHR47654:SF3">
    <property type="entry name" value="ZN(II)2CYS6 TRANSCRIPTION FACTOR (EUROFUNG)"/>
    <property type="match status" value="1"/>
</dbReference>
<dbReference type="AlphaFoldDB" id="A0A370BX47"/>
<dbReference type="GO" id="GO:0000981">
    <property type="term" value="F:DNA-binding transcription factor activity, RNA polymerase II-specific"/>
    <property type="evidence" value="ECO:0007669"/>
    <property type="project" value="InterPro"/>
</dbReference>
<dbReference type="Pfam" id="PF00172">
    <property type="entry name" value="Zn_clus"/>
    <property type="match status" value="1"/>
</dbReference>
<dbReference type="VEuPathDB" id="FungiDB:M747DRAFT_353846"/>
<dbReference type="PANTHER" id="PTHR47654">
    <property type="entry name" value="ZN(II)2CYS6 TRANSCRIPTION FACTOR (EUROFUNG)-RELATED"/>
    <property type="match status" value="1"/>
</dbReference>
<protein>
    <recommendedName>
        <fullName evidence="7">Zn(2)-C6 fungal-type domain-containing protein</fullName>
    </recommendedName>
</protein>
<dbReference type="InterPro" id="IPR053230">
    <property type="entry name" value="Trans_reg_galc"/>
</dbReference>
<feature type="compositionally biased region" description="Polar residues" evidence="6">
    <location>
        <begin position="12"/>
        <end position="32"/>
    </location>
</feature>
<keyword evidence="5" id="KW-0539">Nucleus</keyword>
<feature type="region of interest" description="Disordered" evidence="6">
    <location>
        <begin position="1"/>
        <end position="45"/>
    </location>
</feature>
<evidence type="ECO:0000259" key="7">
    <source>
        <dbReference type="PROSITE" id="PS50048"/>
    </source>
</evidence>
<dbReference type="CDD" id="cd12148">
    <property type="entry name" value="fungal_TF_MHR"/>
    <property type="match status" value="1"/>
</dbReference>
<evidence type="ECO:0000256" key="5">
    <source>
        <dbReference type="ARBA" id="ARBA00023242"/>
    </source>
</evidence>
<dbReference type="GO" id="GO:0008270">
    <property type="term" value="F:zinc ion binding"/>
    <property type="evidence" value="ECO:0007669"/>
    <property type="project" value="InterPro"/>
</dbReference>
<proteinExistence type="predicted"/>
<organism evidence="8 9">
    <name type="scientific">Aspergillus niger ATCC 13496</name>
    <dbReference type="NCBI Taxonomy" id="1353008"/>
    <lineage>
        <taxon>Eukaryota</taxon>
        <taxon>Fungi</taxon>
        <taxon>Dikarya</taxon>
        <taxon>Ascomycota</taxon>
        <taxon>Pezizomycotina</taxon>
        <taxon>Eurotiomycetes</taxon>
        <taxon>Eurotiomycetidae</taxon>
        <taxon>Eurotiales</taxon>
        <taxon>Aspergillaceae</taxon>
        <taxon>Aspergillus</taxon>
        <taxon>Aspergillus subgen. Circumdati</taxon>
    </lineage>
</organism>
<evidence type="ECO:0000256" key="6">
    <source>
        <dbReference type="SAM" id="MobiDB-lite"/>
    </source>
</evidence>
<feature type="region of interest" description="Disordered" evidence="6">
    <location>
        <begin position="745"/>
        <end position="821"/>
    </location>
</feature>
<dbReference type="Pfam" id="PF04082">
    <property type="entry name" value="Fungal_trans"/>
    <property type="match status" value="1"/>
</dbReference>
<evidence type="ECO:0000256" key="3">
    <source>
        <dbReference type="ARBA" id="ARBA00023125"/>
    </source>
</evidence>
<keyword evidence="1" id="KW-0479">Metal-binding</keyword>
<dbReference type="EMBL" id="KZ851921">
    <property type="protein sequence ID" value="RDH18890.1"/>
    <property type="molecule type" value="Genomic_DNA"/>
</dbReference>
<gene>
    <name evidence="8" type="ORF">M747DRAFT_353846</name>
</gene>
<keyword evidence="4" id="KW-0804">Transcription</keyword>
<reference evidence="8 9" key="1">
    <citation type="submission" date="2018-07" db="EMBL/GenBank/DDBJ databases">
        <title>Section-level genome sequencing of Aspergillus section Nigri to investigate inter- and intra-species variation.</title>
        <authorList>
            <consortium name="DOE Joint Genome Institute"/>
            <person name="Vesth T.C."/>
            <person name="Nybo J.L."/>
            <person name="Theobald S."/>
            <person name="Frisvad J.C."/>
            <person name="Larsen T.O."/>
            <person name="Nielsen K.F."/>
            <person name="Hoof J.B."/>
            <person name="Brandl J."/>
            <person name="Salamov A."/>
            <person name="Riley R."/>
            <person name="Gladden J.M."/>
            <person name="Phatale P."/>
            <person name="Nielsen M.T."/>
            <person name="Lyhne E.K."/>
            <person name="Kogle M.E."/>
            <person name="Strasser K."/>
            <person name="McDonnell E."/>
            <person name="Barry K."/>
            <person name="Clum A."/>
            <person name="Chen C."/>
            <person name="Nolan M."/>
            <person name="Sandor L."/>
            <person name="Kuo A."/>
            <person name="Lipzen A."/>
            <person name="Hainaut M."/>
            <person name="Drula E."/>
            <person name="Tsang A."/>
            <person name="Magnuson J.K."/>
            <person name="Henrissat B."/>
            <person name="Wiebenga A."/>
            <person name="Simmons B.A."/>
            <person name="Makela M.R."/>
            <person name="De vries R.P."/>
            <person name="Grigoriev I.V."/>
            <person name="Mortensen U.H."/>
            <person name="Baker S.E."/>
            <person name="Andersen M.R."/>
        </authorList>
    </citation>
    <scope>NUCLEOTIDE SEQUENCE [LARGE SCALE GENOMIC DNA]</scope>
    <source>
        <strain evidence="8 9">ATCC 13496</strain>
    </source>
</reference>
<dbReference type="PROSITE" id="PS50048">
    <property type="entry name" value="ZN2_CY6_FUNGAL_2"/>
    <property type="match status" value="1"/>
</dbReference>
<dbReference type="PROSITE" id="PS00463">
    <property type="entry name" value="ZN2_CY6_FUNGAL_1"/>
    <property type="match status" value="1"/>
</dbReference>
<feature type="compositionally biased region" description="Low complexity" evidence="6">
    <location>
        <begin position="749"/>
        <end position="763"/>
    </location>
</feature>
<dbReference type="InterPro" id="IPR001138">
    <property type="entry name" value="Zn2Cys6_DnaBD"/>
</dbReference>
<dbReference type="InterPro" id="IPR007219">
    <property type="entry name" value="XnlR_reg_dom"/>
</dbReference>
<dbReference type="InterPro" id="IPR036864">
    <property type="entry name" value="Zn2-C6_fun-type_DNA-bd_sf"/>
</dbReference>
<feature type="region of interest" description="Disordered" evidence="6">
    <location>
        <begin position="156"/>
        <end position="178"/>
    </location>
</feature>
<feature type="compositionally biased region" description="Basic and acidic residues" evidence="6">
    <location>
        <begin position="800"/>
        <end position="809"/>
    </location>
</feature>